<dbReference type="InterPro" id="IPR036116">
    <property type="entry name" value="FN3_sf"/>
</dbReference>
<comment type="caution">
    <text evidence="1">The sequence shown here is derived from an EMBL/GenBank/DDBJ whole genome shotgun (WGS) entry which is preliminary data.</text>
</comment>
<dbReference type="SUPFAM" id="SSF110296">
    <property type="entry name" value="Oligoxyloglucan reducing end-specific cellobiohydrolase"/>
    <property type="match status" value="1"/>
</dbReference>
<name>A0A0F9HCJ5_9ZZZZ</name>
<dbReference type="Gene3D" id="2.130.10.10">
    <property type="entry name" value="YVTN repeat-like/Quinoprotein amine dehydrogenase"/>
    <property type="match status" value="1"/>
</dbReference>
<dbReference type="AlphaFoldDB" id="A0A0F9HCJ5"/>
<evidence type="ECO:0008006" key="2">
    <source>
        <dbReference type="Google" id="ProtNLM"/>
    </source>
</evidence>
<protein>
    <recommendedName>
        <fullName evidence="2">Fibronectin type-III domain-containing protein</fullName>
    </recommendedName>
</protein>
<dbReference type="InterPro" id="IPR015943">
    <property type="entry name" value="WD40/YVTN_repeat-like_dom_sf"/>
</dbReference>
<feature type="non-terminal residue" evidence="1">
    <location>
        <position position="1"/>
    </location>
</feature>
<organism evidence="1">
    <name type="scientific">marine sediment metagenome</name>
    <dbReference type="NCBI Taxonomy" id="412755"/>
    <lineage>
        <taxon>unclassified sequences</taxon>
        <taxon>metagenomes</taxon>
        <taxon>ecological metagenomes</taxon>
    </lineage>
</organism>
<feature type="non-terminal residue" evidence="1">
    <location>
        <position position="690"/>
    </location>
</feature>
<proteinExistence type="predicted"/>
<dbReference type="InterPro" id="IPR013783">
    <property type="entry name" value="Ig-like_fold"/>
</dbReference>
<dbReference type="Gene3D" id="2.60.40.10">
    <property type="entry name" value="Immunoglobulins"/>
    <property type="match status" value="2"/>
</dbReference>
<gene>
    <name evidence="1" type="ORF">LCGC14_2081170</name>
</gene>
<dbReference type="EMBL" id="LAZR01025156">
    <property type="protein sequence ID" value="KKL72812.1"/>
    <property type="molecule type" value="Genomic_DNA"/>
</dbReference>
<reference evidence="1" key="1">
    <citation type="journal article" date="2015" name="Nature">
        <title>Complex archaea that bridge the gap between prokaryotes and eukaryotes.</title>
        <authorList>
            <person name="Spang A."/>
            <person name="Saw J.H."/>
            <person name="Jorgensen S.L."/>
            <person name="Zaremba-Niedzwiedzka K."/>
            <person name="Martijn J."/>
            <person name="Lind A.E."/>
            <person name="van Eijk R."/>
            <person name="Schleper C."/>
            <person name="Guy L."/>
            <person name="Ettema T.J."/>
        </authorList>
    </citation>
    <scope>NUCLEOTIDE SEQUENCE</scope>
</reference>
<dbReference type="SUPFAM" id="SSF49265">
    <property type="entry name" value="Fibronectin type III"/>
    <property type="match status" value="1"/>
</dbReference>
<evidence type="ECO:0000313" key="1">
    <source>
        <dbReference type="EMBL" id="KKL72812.1"/>
    </source>
</evidence>
<accession>A0A0F9HCJ5</accession>
<sequence>NYDFDSWLDAIDLVAFVDLSLSVEENEKSIYQSWENEREEGGITITSFDVFGTEGENFSTIQQFIESENIVLPSSPGNLLIDSDDTEVHLKWEKAEDEEDIAFYKIYRSDFQFYLRAGDFSIISTIPSTLTSFIDYTVTNGNSYNYFVTAVDVYGNESLNPSNNGYISSFSPSAEPRSNISLSPPSGLEIVGNNKNAELSWDSTDEDFDGYQILLSSDNNYSFEIIGNVSADNNSYIAQNTLLKDSETYYFIVRKYKNEVYPFVISSIISPSDSIYIGTVTSSSGDKIIDVSSVVSLLNFEDPMRERTQNKVILHKHRFEEGIDKRIELRSNYTITSWTTSDFVTYITTEDIEGATDYVVKISGTINEDYFKDSKGNIDVANLRKAQIGESPLNYEIDVDNKKIIFSEPLYTTCVVREGQLSVDCPVVPYSSEPSLTLELIDVSEVNNLLPQIKLESLSATQVDSGIINNNVMPVVYHRGRINERLLPLKLPMQTLDNITYSLSESYDDEDKNKMGSSVTFYDIIETNENNQLLAATSSGIWVSNNFGNDWEKRESFPNAVHRVYKSANNDYYALTNYNVYINNGSSFRSWRRMAGLEFVKTIRDIDEDNNGNLFISTDLGVFRLNGSFVPYIEDTWEKMPIFGTRSSEAYALLVDEDFVEGSDGVNGRIIVSNELGLLESLDNGDSWRY</sequence>